<protein>
    <submittedName>
        <fullName evidence="1">Uncharacterized protein</fullName>
    </submittedName>
</protein>
<dbReference type="Proteomes" id="UP001488805">
    <property type="component" value="Unassembled WGS sequence"/>
</dbReference>
<gene>
    <name evidence="1" type="ORF">VZT92_026752</name>
</gene>
<dbReference type="AlphaFoldDB" id="A0AAW1DSC1"/>
<reference evidence="1 2" key="1">
    <citation type="journal article" date="2024" name="Genome Biol. Evol.">
        <title>Chromosome-level genome assembly of the viviparous eelpout Zoarces viviparus.</title>
        <authorList>
            <person name="Fuhrmann N."/>
            <person name="Brasseur M.V."/>
            <person name="Bakowski C.E."/>
            <person name="Podsiadlowski L."/>
            <person name="Prost S."/>
            <person name="Krehenwinkel H."/>
            <person name="Mayer C."/>
        </authorList>
    </citation>
    <scope>NUCLEOTIDE SEQUENCE [LARGE SCALE GENOMIC DNA]</scope>
    <source>
        <strain evidence="1">NO-MEL_2022_Ind0_liver</strain>
    </source>
</reference>
<organism evidence="1 2">
    <name type="scientific">Zoarces viviparus</name>
    <name type="common">Viviparous eelpout</name>
    <name type="synonym">Blennius viviparus</name>
    <dbReference type="NCBI Taxonomy" id="48416"/>
    <lineage>
        <taxon>Eukaryota</taxon>
        <taxon>Metazoa</taxon>
        <taxon>Chordata</taxon>
        <taxon>Craniata</taxon>
        <taxon>Vertebrata</taxon>
        <taxon>Euteleostomi</taxon>
        <taxon>Actinopterygii</taxon>
        <taxon>Neopterygii</taxon>
        <taxon>Teleostei</taxon>
        <taxon>Neoteleostei</taxon>
        <taxon>Acanthomorphata</taxon>
        <taxon>Eupercaria</taxon>
        <taxon>Perciformes</taxon>
        <taxon>Cottioidei</taxon>
        <taxon>Zoarcales</taxon>
        <taxon>Zoarcidae</taxon>
        <taxon>Zoarcinae</taxon>
        <taxon>Zoarces</taxon>
    </lineage>
</organism>
<proteinExistence type="predicted"/>
<accession>A0AAW1DSC1</accession>
<evidence type="ECO:0000313" key="2">
    <source>
        <dbReference type="Proteomes" id="UP001488805"/>
    </source>
</evidence>
<name>A0AAW1DSC1_ZOAVI</name>
<sequence length="76" mass="8488">MSIMKNPASVHEPGLKLFKSKHPQRLMLHGAIVRQVTRAGPLGRLDQHCYKDVNNKAGSRMCFVKASTEQIDAQIC</sequence>
<comment type="caution">
    <text evidence="1">The sequence shown here is derived from an EMBL/GenBank/DDBJ whole genome shotgun (WGS) entry which is preliminary data.</text>
</comment>
<evidence type="ECO:0000313" key="1">
    <source>
        <dbReference type="EMBL" id="KAK9513197.1"/>
    </source>
</evidence>
<keyword evidence="2" id="KW-1185">Reference proteome</keyword>
<dbReference type="EMBL" id="JBCEZU010000597">
    <property type="protein sequence ID" value="KAK9513197.1"/>
    <property type="molecule type" value="Genomic_DNA"/>
</dbReference>